<protein>
    <submittedName>
        <fullName evidence="22">Polycystin-1-like isoform X1</fullName>
    </submittedName>
</protein>
<evidence type="ECO:0000256" key="16">
    <source>
        <dbReference type="SAM" id="Phobius"/>
    </source>
</evidence>
<dbReference type="PROSITE" id="PS51212">
    <property type="entry name" value="WSC"/>
    <property type="match status" value="1"/>
</dbReference>
<dbReference type="Pfam" id="PF00059">
    <property type="entry name" value="Lectin_C"/>
    <property type="match status" value="1"/>
</dbReference>
<dbReference type="Gene3D" id="3.10.100.10">
    <property type="entry name" value="Mannose-Binding Protein A, subunit A"/>
    <property type="match status" value="1"/>
</dbReference>
<dbReference type="Proteomes" id="UP001178461">
    <property type="component" value="Chromosome 2"/>
</dbReference>
<dbReference type="FunFam" id="2.60.60.20:FF:000012">
    <property type="entry name" value="polycystin-1 isoform X2"/>
    <property type="match status" value="1"/>
</dbReference>
<dbReference type="GO" id="GO:0005929">
    <property type="term" value="C:cilium"/>
    <property type="evidence" value="ECO:0007669"/>
    <property type="project" value="UniProtKB-SubCell"/>
</dbReference>
<evidence type="ECO:0000256" key="10">
    <source>
        <dbReference type="ARBA" id="ARBA00023069"/>
    </source>
</evidence>
<keyword evidence="5" id="KW-1003">Cell membrane</keyword>
<proteinExistence type="inferred from homology"/>
<dbReference type="PANTHER" id="PTHR46730">
    <property type="entry name" value="POLYCYSTIN-1"/>
    <property type="match status" value="1"/>
</dbReference>
<feature type="domain" description="WSC" evidence="21">
    <location>
        <begin position="138"/>
        <end position="229"/>
    </location>
</feature>
<dbReference type="InterPro" id="IPR016186">
    <property type="entry name" value="C-type_lectin-like/link_sf"/>
</dbReference>
<evidence type="ECO:0000259" key="20">
    <source>
        <dbReference type="PROSITE" id="PS51111"/>
    </source>
</evidence>
<evidence type="ECO:0000313" key="23">
    <source>
        <dbReference type="Proteomes" id="UP001178461"/>
    </source>
</evidence>
<feature type="domain" description="PKD" evidence="18">
    <location>
        <begin position="1219"/>
        <end position="1282"/>
    </location>
</feature>
<evidence type="ECO:0000256" key="8">
    <source>
        <dbReference type="ARBA" id="ARBA00022737"/>
    </source>
</evidence>
<feature type="domain" description="PKD" evidence="18">
    <location>
        <begin position="1468"/>
        <end position="1541"/>
    </location>
</feature>
<feature type="domain" description="PKD" evidence="18">
    <location>
        <begin position="1135"/>
        <end position="1187"/>
    </location>
</feature>
<dbReference type="Gene3D" id="2.60.40.10">
    <property type="entry name" value="Immunoglobulins"/>
    <property type="match status" value="7"/>
</dbReference>
<dbReference type="InterPro" id="IPR002889">
    <property type="entry name" value="WSC_carb-bd"/>
</dbReference>
<feature type="domain" description="PKD" evidence="18">
    <location>
        <begin position="1308"/>
        <end position="1371"/>
    </location>
</feature>
<feature type="domain" description="PLAT" evidence="19">
    <location>
        <begin position="3030"/>
        <end position="3144"/>
    </location>
</feature>
<sequence>MENNVAWYRIEPNCCWPDVACEMLLTNVTLGFECSDLSHNHLSIVRREELAGYPNIQALDLSFNCIHTIEEGAFHYLGKLRTLNLISNSFTYDCSLRWLMTWAQERHVLVSNTELLRCVPEATSGSAKPLDLLSLTRTVDFMSCVKDTLTRSDAVLHYSFLSTGTHTQKSCLELCYSKGYTYYAMDFLDRCLCGSLGSEAEVDCGKVCSNEIQSQVCNKTVIHAAYPIQPGCCDGGQKVRSQLLTSPRAAAGMLLRMASQGFRPWWLLFLLLGKGDTDTSSCPRGGQINLQNLNCYWLGGTKETWQDARTLCQGVPGGDLVVVRSLEVQSYLQKSFSNSAGTVWIGLHDLGSSGSMRWVDGGLADTFQNWMSSGRPEGGKEMCVKMLLADSKGYWRCNPCSEKSPFICEKTIGAALPSPNFFLTGMPRFSTIYEVKNVSTRKAAPFLGGNKVELMLFPGLWFSHSGTVASLDFAMQATNKPIQARFQIFRPYCSPSQHLIPPGCKRLHSPFACCHSEPLCNAMGECPSGQQWCPLKDRCLNISSPCSSYAFENTTAHIQPFPYPPRYKGASPFYSIVADLPLLLAPSNENTHIHVLLPEEEIFVHPGDIIGIQHSADRGSFLQCHPHTDSPWRQSYISLMKESWWEGGISGPPNPTWVDSMLCDLRVTFAQAMKSLANPPMLAQRLESGTYTFTATVRNAVSSSQASCSVQVQSKVSDLQLIYPTPLSGKLNIPTKQEIFLVVKITSGCKAVANWMSPVDMAGVPFVAACPAGIVLRVPSCYRETTDTWFSSVKLVMDKPREEEILDILVSNEVSAQKLSVKIQSHDAIDGLRVVPPGPCRMLVDVSQVFTAEISQGSSVSYTWVIDNMDMFAYNGQSYSVTFKRPATYKLKLTAKNPVSFKSLELMLIAEPMNPLAHPELLGLPGIVEVNVPQTMIFRVEVDTAVDVMVRWNFGDGSPEAETTLAPPYDAQLPRPDPQTERVQVSARVTHAFIQPGDYTVRAEALNKYEQVHQVARVCAVIPITLVTILPSPASPLVKEVTQFEALVSPSLYGIWYSWNFGDGSPVQEGPNSTVRYSFEKAGIYNVTLRVNNNLSDITSWASVSVREGIMGLHIVCSGPSELGSVTVVNATVTSGTDVRWSFDMGDGSIYRNLSHGVVSHIFAAEGKYTVTVTVHSAAAYTEASTIANIYKLRISSILAPGCLSSGELTRFQAFVTGPVKGVMFCWDFQDGRPPTVRHGDPTVLHSYMAAGNYQVNLTVYGTMSSASRQLAVCVEDKISSVKLLAPMSAVALEEPLSFLAEVDPGPDPQHQYRYHWDFGIGEDPVLSKTPEITFVYLEAGLYMVTVTVWNTVSQQNASVNITAQQAINTISIHHSGETGIFLAVGTPYDFVAEVSWDTKAAFQWDFGDASPHRVGQRAPHTYKKAGEFTIVVVGENLVSHRTATLTMTVLTPVKLLTLHAEQPVSEAGQEVTFRSSLAAGDRVRYRWAVGETTGFQEGAAIFTHTFPTLGTFVVFAVAENAVSIEKANVTVEVQERVQGVQIHSEHVVQDKYVAVAEAFSLSSEVAQGSNVTFRWAALKGKHPLFTSEGQLFLFCPNTSGELLVEVKAGNALGEATTSLTLEVLERVHGVKVQSAADNVAVGKPVNLNISVVSGTDLLYQWKVQEDAQLLLTTTPSLSHIYNTLGSKLVFVTVYNALGSSNGSTELRVQEPVSGANFSVAGIMRPFLLKSGTSVELLGMVDEGSDLAWEWQLQREEEEKLILSHGQNISHRFEQFGDYGVFLRVWNDISESTALGAISVQDPVAGLAVTVDKRTVCTDDEVTFTLRVLKGSRVTFALYFSSLGIHVDNPAGNFHFPFPVKGDHQVLASAYNNVSNQTDTVMVKVLEKVKGLHLLDDCPPILEANKELTLRAAVQAGENMAFSWAFRLPGLPDYNVTGQQVTYTPSGKDNLTILIEATNAFCADTLLVVRMLEVPVVTVNLSSNGSRTFVNQTVTFDVMAVGGSNLHMEWNFGDSPETFASEGDQRVFHKYRQAGDFLVEVRVYNNVSFVLAQSKVTVEQLLCESPTLKLVEPLSVISKSYTTYFEADVDLKQCTAYRALYRWEIFRSCSCDASSKTNAVSLPHVDVLTPRLVLPKFSLDVGPHCLLFTISLENTPLAQMACSDLTVLSSKLVPVIQGGSWRRGTVKMDLVLDGSKSYDPDVEKGGNSSLAYHWDCQLEALNVSTTLCGFPAMAGMDRVIVPHSVLNPGATYHFNLTVRKPGKDPAWVTQTVSITSSQILPVTLECRSCSALSSYEVSSSIHVTLSGRCESCDNGTLYSWRARSSDGQPLTLDNVTTSTGDSNRDLVIRQGVLQDGVNYTFTVLVTQPRGQLWGEASITLTPNHPPRGGFCILRPENNIYILETPVRFECMGWMDEDSSPTQQQQQLIYTLTAEMCSPHSSHCWHSCLYRGVKSAFSIFLPAGSLGNQSSVNILVELEDSRGAKTLALNQTLTLTMPELPSGFNTVTSWLKKKSQLELWGVVQQGNPQEVIPYSLALISLLNHDFGRGYSMKELRDRISIRSNVTAALASLNISSVKDVAQLSAALRACVAFPEELSLGSRTQMLEAAKRMIQVIHSETKEGHETPASAGNSILAILGIMLTTEDTRLHMVANNRLSKEPTLRNWVSSAFNLTRALMRSLMKSRVLNEETLSLSVSDIHVQGKRADASNLLCTTPSTECLFSVPTTLAKQLAESQEVVQVTMDLAINPFPFNYYTNSAISTHLALLEFTTPAGAPISVANLPKERAISLRLPAGQQKLQDLPQTLLVILPGDSVNFTVKVASGSNMTGTHVHVSFTVMEGFGFSQEKVPSLYLYGHNAPCPNEFHYTLKEEIAFSNGLEENRSRDVTLLISPLHHLNATHQEYYINITSHFWHSPVRASVSVFASLCQYFHFPSMQWSADGVTPTAATSPKEIVCLTEHLTVFGGSLFVPLHSVVFLPPRKHSWQSPLALITCTVLFSIYLGIALISHKLDDIDITRVGIIPRCGQPGRYKYWLIVKTGWKRGSGTTAHIGIRLYGLNKSGSRHLDKGWAFQRNSQDIFQIETDANLGEIWKIHVWHDNTGLDPSWYLQHVIVWDKQTDNMYFFLVEDWLSVENEKNEGMVEKEVLAACPQELRCFSRIFPAQMHLGFSDWHIWLSVWSRPPNSRFTRVQRLTCCLLMAQLFLATCAVWYGAVGVKGHSYPVGRQISVTAESIVVGITAAVMVYPIQLLFSFLFRKTRSKIVIEDPDPPAQDCQTVEMDVSLDCSNLGSSSFLSVPGRMESIVDMGSVGSESLFSRKPVSNQKDFIGNDRAANQWPSCNSIFDIPDLLNSDPLMNGSRILKRKKAIAKLGIDSMSSSDDDPLSFSFRDSEDSRRSSCGHHSAEGLLNCVVDRTQENISDCVTSDSGRFSPQVEADLIYDGMESPSSGWSDGIVQHGSSWGLLRKSFSYISAMTNIGSAFFSDLELPPATVSSLSTRIGVPRRPQEWLFPAGMLPAIYIAIFLLLAGCFSINILYGSSFLDHTALMWLISSAFAFATSFIFLEPMKVLFGALHAALISKPVESEADGLVEKPLVKQMPERVGKVRVPCGYGLLQAKEEAKKVRALKGLMWNCLTHMLFFLVVLTINYQRCFHDNNVHLLHAAVKQAISVTNDKGLNFTSVRSYSDTLEWIDTVLLKYLYGNTKLTIVGVPQLQLQSSTTSQMMDLGLPRPGIASQIYHFSTASRPCPLCHLSGSRSEAPRDTNKNACPDATEHTSIRFWIWGHAGFYHANGGCAKELGNTSAEAQRILQDLQASNWVHKRTKALLVEFTQYNADVNLHVTVMLLFEFPSDRPATASVSIFPFPMLKSGDNVDLRLVMMICLLLFSGAFVLPKLSFTPPEKAPCLWQNYSRFRLLLALISITVAALHFTNNRLAKARLLHSQKHRQAFTSFYEVAVLARIEAILCALLLTITMLKMVQQLRFVRKWSVFGKTLQHALRELVAIKLIFLFFLLICAKCGCLAFSSTVEEFRTLPCAFSALLSTLCGKITFLQSLMQVSPILGTTYILSFGAGVLWMVQSFLCASVLNSYRTVHSEIYHPAIEPQDYEMIEFLVKRLKLWLGLSKTKEFRHKVKFEGMDSLISHSSGNSKPSRLPSPGTNFHCATATISSFSSEELVLPESPIPDPCNVDFYLEHLPSAVNDLLDGFDRVLKLMEDVCHLETSLEETQRRICKKKKGQKSHPMEKVATLASRTSLGLPRTYSTFSESALARLRVHHVRISSCSATEGGKQHPADTVSQQSSTGYKVLVGNPPASGFRSTLPWPAHLFKKRPRSEEGQGYPCCDVLQRQIPLKRRAWQTEGTGDM</sequence>
<dbReference type="InterPro" id="IPR042060">
    <property type="entry name" value="PLAT_polycystin1"/>
</dbReference>
<evidence type="ECO:0000256" key="6">
    <source>
        <dbReference type="ARBA" id="ARBA00022525"/>
    </source>
</evidence>
<feature type="transmembrane region" description="Helical" evidence="16">
    <location>
        <begin position="3506"/>
        <end position="3531"/>
    </location>
</feature>
<dbReference type="Pfam" id="PF20519">
    <property type="entry name" value="Polycystin_dom"/>
    <property type="match status" value="1"/>
</dbReference>
<keyword evidence="8" id="KW-0677">Repeat</keyword>
<keyword evidence="12" id="KW-0325">Glycoprotein</keyword>
<dbReference type="InterPro" id="IPR035986">
    <property type="entry name" value="PKD_dom_sf"/>
</dbReference>
<dbReference type="CDD" id="cd00146">
    <property type="entry name" value="PKD"/>
    <property type="match status" value="8"/>
</dbReference>
<keyword evidence="7 16" id="KW-0812">Transmembrane</keyword>
<feature type="domain" description="PKD" evidence="18">
    <location>
        <begin position="1391"/>
        <end position="1457"/>
    </location>
</feature>
<dbReference type="CDD" id="cd00037">
    <property type="entry name" value="CLECT"/>
    <property type="match status" value="1"/>
</dbReference>
<dbReference type="InterPro" id="IPR001611">
    <property type="entry name" value="Leu-rich_rpt"/>
</dbReference>
<keyword evidence="11 16" id="KW-0472">Membrane</keyword>
<dbReference type="Gene3D" id="3.80.10.10">
    <property type="entry name" value="Ribonuclease Inhibitor"/>
    <property type="match status" value="1"/>
</dbReference>
<evidence type="ECO:0000256" key="3">
    <source>
        <dbReference type="ARBA" id="ARBA00004651"/>
    </source>
</evidence>
<keyword evidence="6" id="KW-0964">Secreted</keyword>
<dbReference type="GO" id="GO:0006816">
    <property type="term" value="P:calcium ion transport"/>
    <property type="evidence" value="ECO:0007669"/>
    <property type="project" value="TreeGrafter"/>
</dbReference>
<evidence type="ECO:0000256" key="2">
    <source>
        <dbReference type="ARBA" id="ARBA00004613"/>
    </source>
</evidence>
<dbReference type="InterPro" id="IPR002859">
    <property type="entry name" value="PKD/REJ-like"/>
</dbReference>
<gene>
    <name evidence="22" type="ORF">PODLI_1B000882</name>
</gene>
<feature type="transmembrane region" description="Helical" evidence="16">
    <location>
        <begin position="3232"/>
        <end position="3254"/>
    </location>
</feature>
<dbReference type="InterPro" id="IPR001024">
    <property type="entry name" value="PLAT/LH2_dom"/>
</dbReference>
<feature type="domain" description="PKD" evidence="18">
    <location>
        <begin position="1977"/>
        <end position="2059"/>
    </location>
</feature>
<name>A0AA35JVL6_9SAUR</name>
<evidence type="ECO:0000313" key="22">
    <source>
        <dbReference type="EMBL" id="CAI5765972.1"/>
    </source>
</evidence>
<feature type="transmembrane region" description="Helical" evidence="16">
    <location>
        <begin position="3910"/>
        <end position="3928"/>
    </location>
</feature>
<keyword evidence="23" id="KW-1185">Reference proteome</keyword>
<dbReference type="InterPro" id="IPR000203">
    <property type="entry name" value="GPS"/>
</dbReference>
<feature type="compositionally biased region" description="Low complexity" evidence="15">
    <location>
        <begin position="3373"/>
        <end position="3386"/>
    </location>
</feature>
<keyword evidence="9 16" id="KW-1133">Transmembrane helix</keyword>
<keyword evidence="13" id="KW-0966">Cell projection</keyword>
<evidence type="ECO:0000259" key="21">
    <source>
        <dbReference type="PROSITE" id="PS51212"/>
    </source>
</evidence>
<dbReference type="GO" id="GO:0005261">
    <property type="term" value="F:monoatomic cation channel activity"/>
    <property type="evidence" value="ECO:0007669"/>
    <property type="project" value="TreeGrafter"/>
</dbReference>
<dbReference type="SMART" id="SM00308">
    <property type="entry name" value="LH2"/>
    <property type="match status" value="1"/>
</dbReference>
<dbReference type="PROSITE" id="PS51450">
    <property type="entry name" value="LRR"/>
    <property type="match status" value="1"/>
</dbReference>
<dbReference type="Pfam" id="PF01477">
    <property type="entry name" value="PLAT"/>
    <property type="match status" value="1"/>
</dbReference>
<dbReference type="SUPFAM" id="SSF49299">
    <property type="entry name" value="PKD domain"/>
    <property type="match status" value="10"/>
</dbReference>
<dbReference type="Pfam" id="PF00801">
    <property type="entry name" value="PKD"/>
    <property type="match status" value="10"/>
</dbReference>
<dbReference type="EMBL" id="OX395127">
    <property type="protein sequence ID" value="CAI5765972.1"/>
    <property type="molecule type" value="Genomic_DNA"/>
</dbReference>
<feature type="transmembrane region" description="Helical" evidence="16">
    <location>
        <begin position="3948"/>
        <end position="3972"/>
    </location>
</feature>
<evidence type="ECO:0000256" key="1">
    <source>
        <dbReference type="ARBA" id="ARBA00004138"/>
    </source>
</evidence>
<dbReference type="InterPro" id="IPR016187">
    <property type="entry name" value="CTDL_fold"/>
</dbReference>
<feature type="domain" description="REJ" evidence="20">
    <location>
        <begin position="2063"/>
        <end position="2754"/>
    </location>
</feature>
<dbReference type="PROSITE" id="PS50093">
    <property type="entry name" value="PKD"/>
    <property type="match status" value="10"/>
</dbReference>
<feature type="domain" description="C-type lectin" evidence="17">
    <location>
        <begin position="291"/>
        <end position="409"/>
    </location>
</feature>
<dbReference type="Pfam" id="PF13855">
    <property type="entry name" value="LRR_8"/>
    <property type="match status" value="1"/>
</dbReference>
<dbReference type="SUPFAM" id="SSF56436">
    <property type="entry name" value="C-type lectin-like"/>
    <property type="match status" value="1"/>
</dbReference>
<feature type="transmembrane region" description="Helical" evidence="16">
    <location>
        <begin position="3872"/>
        <end position="3889"/>
    </location>
</feature>
<dbReference type="SMART" id="SM00303">
    <property type="entry name" value="GPS"/>
    <property type="match status" value="1"/>
</dbReference>
<reference evidence="22" key="1">
    <citation type="submission" date="2022-12" db="EMBL/GenBank/DDBJ databases">
        <authorList>
            <person name="Alioto T."/>
            <person name="Alioto T."/>
            <person name="Gomez Garrido J."/>
        </authorList>
    </citation>
    <scope>NUCLEOTIDE SEQUENCE</scope>
</reference>
<dbReference type="PROSITE" id="PS50095">
    <property type="entry name" value="PLAT"/>
    <property type="match status" value="1"/>
</dbReference>
<dbReference type="Pfam" id="PF02010">
    <property type="entry name" value="REJ"/>
    <property type="match status" value="1"/>
</dbReference>
<dbReference type="GO" id="GO:0005576">
    <property type="term" value="C:extracellular region"/>
    <property type="evidence" value="ECO:0007669"/>
    <property type="project" value="UniProtKB-SubCell"/>
</dbReference>
<dbReference type="InterPro" id="IPR000434">
    <property type="entry name" value="PC1"/>
</dbReference>
<organism evidence="22 23">
    <name type="scientific">Podarcis lilfordi</name>
    <name type="common">Lilford's wall lizard</name>
    <dbReference type="NCBI Taxonomy" id="74358"/>
    <lineage>
        <taxon>Eukaryota</taxon>
        <taxon>Metazoa</taxon>
        <taxon>Chordata</taxon>
        <taxon>Craniata</taxon>
        <taxon>Vertebrata</taxon>
        <taxon>Euteleostomi</taxon>
        <taxon>Lepidosauria</taxon>
        <taxon>Squamata</taxon>
        <taxon>Bifurcata</taxon>
        <taxon>Unidentata</taxon>
        <taxon>Episquamata</taxon>
        <taxon>Laterata</taxon>
        <taxon>Lacertibaenia</taxon>
        <taxon>Lacertidae</taxon>
        <taxon>Podarcis</taxon>
    </lineage>
</organism>
<dbReference type="SMART" id="SM00089">
    <property type="entry name" value="PKD"/>
    <property type="match status" value="13"/>
</dbReference>
<dbReference type="PRINTS" id="PR00500">
    <property type="entry name" value="POLYCYSTIN1"/>
</dbReference>
<feature type="transmembrane region" description="Helical" evidence="16">
    <location>
        <begin position="4054"/>
        <end position="4074"/>
    </location>
</feature>
<evidence type="ECO:0000256" key="5">
    <source>
        <dbReference type="ARBA" id="ARBA00022475"/>
    </source>
</evidence>
<dbReference type="GO" id="GO:0005886">
    <property type="term" value="C:plasma membrane"/>
    <property type="evidence" value="ECO:0007669"/>
    <property type="project" value="UniProtKB-SubCell"/>
</dbReference>
<feature type="domain" description="PKD" evidence="18">
    <location>
        <begin position="1744"/>
        <end position="1807"/>
    </location>
</feature>
<feature type="transmembrane region" description="Helical" evidence="16">
    <location>
        <begin position="3543"/>
        <end position="3561"/>
    </location>
</feature>
<feature type="domain" description="PKD" evidence="18">
    <location>
        <begin position="1057"/>
        <end position="1113"/>
    </location>
</feature>
<feature type="domain" description="PKD" evidence="18">
    <location>
        <begin position="944"/>
        <end position="1007"/>
    </location>
</feature>
<dbReference type="InterPro" id="IPR046791">
    <property type="entry name" value="Polycystin_dom"/>
</dbReference>
<comment type="caution">
    <text evidence="14">Lacks conserved residue(s) required for the propagation of feature annotation.</text>
</comment>
<comment type="similarity">
    <text evidence="4">Belongs to the polycystin family.</text>
</comment>
<feature type="transmembrane region" description="Helical" evidence="16">
    <location>
        <begin position="3999"/>
        <end position="4021"/>
    </location>
</feature>
<feature type="region of interest" description="Disordered" evidence="15">
    <location>
        <begin position="3373"/>
        <end position="3399"/>
    </location>
</feature>
<dbReference type="PROSITE" id="PS51111">
    <property type="entry name" value="REJ"/>
    <property type="match status" value="1"/>
</dbReference>
<evidence type="ECO:0000259" key="18">
    <source>
        <dbReference type="PROSITE" id="PS50093"/>
    </source>
</evidence>
<dbReference type="InterPro" id="IPR013122">
    <property type="entry name" value="PKD1_2_channel"/>
</dbReference>
<dbReference type="PROSITE" id="PS50041">
    <property type="entry name" value="C_TYPE_LECTIN_2"/>
    <property type="match status" value="1"/>
</dbReference>
<evidence type="ECO:0000256" key="14">
    <source>
        <dbReference type="PROSITE-ProRule" id="PRU00152"/>
    </source>
</evidence>
<dbReference type="Pfam" id="PF08016">
    <property type="entry name" value="PKD_channel"/>
    <property type="match status" value="1"/>
</dbReference>
<evidence type="ECO:0000256" key="11">
    <source>
        <dbReference type="ARBA" id="ARBA00023136"/>
    </source>
</evidence>
<dbReference type="CDD" id="cd01752">
    <property type="entry name" value="PLAT_polycystin"/>
    <property type="match status" value="1"/>
</dbReference>
<evidence type="ECO:0000256" key="4">
    <source>
        <dbReference type="ARBA" id="ARBA00007200"/>
    </source>
</evidence>
<evidence type="ECO:0000256" key="9">
    <source>
        <dbReference type="ARBA" id="ARBA00022989"/>
    </source>
</evidence>
<dbReference type="PANTHER" id="PTHR46730:SF2">
    <property type="entry name" value="POLYCYSTIN-1 ISOFORM X1"/>
    <property type="match status" value="1"/>
</dbReference>
<accession>A0AA35JVL6</accession>
<dbReference type="SMART" id="SM00034">
    <property type="entry name" value="CLECT"/>
    <property type="match status" value="1"/>
</dbReference>
<dbReference type="SUPFAM" id="SSF49723">
    <property type="entry name" value="Lipase/lipooxygenase domain (PLAT/LH2 domain)"/>
    <property type="match status" value="1"/>
</dbReference>
<evidence type="ECO:0000256" key="15">
    <source>
        <dbReference type="SAM" id="MobiDB-lite"/>
    </source>
</evidence>
<keyword evidence="10" id="KW-0969">Cilium</keyword>
<comment type="subcellular location">
    <subcellularLocation>
        <location evidence="3">Cell membrane</location>
        <topology evidence="3">Multi-pass membrane protein</topology>
    </subcellularLocation>
    <subcellularLocation>
        <location evidence="1">Cell projection</location>
        <location evidence="1">Cilium</location>
    </subcellularLocation>
    <subcellularLocation>
        <location evidence="2">Secreted</location>
    </subcellularLocation>
</comment>
<feature type="transmembrane region" description="Helical" evidence="16">
    <location>
        <begin position="3192"/>
        <end position="3212"/>
    </location>
</feature>
<evidence type="ECO:0000256" key="12">
    <source>
        <dbReference type="ARBA" id="ARBA00023180"/>
    </source>
</evidence>
<dbReference type="InterPro" id="IPR022409">
    <property type="entry name" value="PKD/Chitinase_dom"/>
</dbReference>
<dbReference type="InterPro" id="IPR013783">
    <property type="entry name" value="Ig-like_fold"/>
</dbReference>
<feature type="domain" description="PKD" evidence="18">
    <location>
        <begin position="1654"/>
        <end position="1716"/>
    </location>
</feature>
<feature type="transmembrane region" description="Helical" evidence="16">
    <location>
        <begin position="2988"/>
        <end position="3007"/>
    </location>
</feature>
<dbReference type="InterPro" id="IPR000601">
    <property type="entry name" value="PKD_dom"/>
</dbReference>
<dbReference type="InterPro" id="IPR032675">
    <property type="entry name" value="LRR_dom_sf"/>
</dbReference>
<evidence type="ECO:0000259" key="17">
    <source>
        <dbReference type="PROSITE" id="PS50041"/>
    </source>
</evidence>
<evidence type="ECO:0000256" key="13">
    <source>
        <dbReference type="ARBA" id="ARBA00023273"/>
    </source>
</evidence>
<dbReference type="InterPro" id="IPR036392">
    <property type="entry name" value="PLAT/LH2_dom_sf"/>
</dbReference>
<evidence type="ECO:0000256" key="7">
    <source>
        <dbReference type="ARBA" id="ARBA00022692"/>
    </source>
</evidence>
<dbReference type="InterPro" id="IPR001304">
    <property type="entry name" value="C-type_lectin-like"/>
</dbReference>
<evidence type="ECO:0000259" key="19">
    <source>
        <dbReference type="PROSITE" id="PS50095"/>
    </source>
</evidence>
<dbReference type="Gene3D" id="2.60.60.20">
    <property type="entry name" value="PLAT/LH2 domain"/>
    <property type="match status" value="1"/>
</dbReference>
<dbReference type="SUPFAM" id="SSF52058">
    <property type="entry name" value="L domain-like"/>
    <property type="match status" value="1"/>
</dbReference>
<dbReference type="InterPro" id="IPR014010">
    <property type="entry name" value="REJ_dom"/>
</dbReference>